<comment type="caution">
    <text evidence="3">The sequence shown here is derived from an EMBL/GenBank/DDBJ whole genome shotgun (WGS) entry which is preliminary data.</text>
</comment>
<dbReference type="InterPro" id="IPR011059">
    <property type="entry name" value="Metal-dep_hydrolase_composite"/>
</dbReference>
<accession>A0A2H0AMN7</accession>
<dbReference type="InterPro" id="IPR032466">
    <property type="entry name" value="Metal_Hydrolase"/>
</dbReference>
<dbReference type="InterPro" id="IPR013108">
    <property type="entry name" value="Amidohydro_3"/>
</dbReference>
<evidence type="ECO:0000256" key="1">
    <source>
        <dbReference type="ARBA" id="ARBA00022801"/>
    </source>
</evidence>
<dbReference type="Gene3D" id="3.20.20.140">
    <property type="entry name" value="Metal-dependent hydrolases"/>
    <property type="match status" value="1"/>
</dbReference>
<feature type="domain" description="Amidohydrolase 3" evidence="2">
    <location>
        <begin position="329"/>
        <end position="475"/>
    </location>
</feature>
<dbReference type="AlphaFoldDB" id="A0A2H0AMN7"/>
<evidence type="ECO:0000313" key="3">
    <source>
        <dbReference type="EMBL" id="PIP46647.1"/>
    </source>
</evidence>
<dbReference type="InterPro" id="IPR023100">
    <property type="entry name" value="D-aminoacylase_insert_dom_sf"/>
</dbReference>
<gene>
    <name evidence="3" type="ORF">COX15_00105</name>
</gene>
<dbReference type="Gene3D" id="3.30.1490.130">
    <property type="entry name" value="D-aminoacylase. Domain 3"/>
    <property type="match status" value="1"/>
</dbReference>
<dbReference type="Pfam" id="PF07969">
    <property type="entry name" value="Amidohydro_3"/>
    <property type="match status" value="1"/>
</dbReference>
<dbReference type="SUPFAM" id="SSF51338">
    <property type="entry name" value="Composite domain of metallo-dependent hydrolases"/>
    <property type="match status" value="1"/>
</dbReference>
<name>A0A2H0AMN7_9BACT</name>
<evidence type="ECO:0000259" key="2">
    <source>
        <dbReference type="Pfam" id="PF07969"/>
    </source>
</evidence>
<dbReference type="PANTHER" id="PTHR11113">
    <property type="entry name" value="N-ACETYLGLUCOSAMINE-6-PHOSPHATE DEACETYLASE"/>
    <property type="match status" value="1"/>
</dbReference>
<evidence type="ECO:0000313" key="4">
    <source>
        <dbReference type="Proteomes" id="UP000230007"/>
    </source>
</evidence>
<dbReference type="EMBL" id="PCSK01000002">
    <property type="protein sequence ID" value="PIP46647.1"/>
    <property type="molecule type" value="Genomic_DNA"/>
</dbReference>
<organism evidence="3 4">
    <name type="scientific">Candidatus Colwellbacteria bacterium CG23_combo_of_CG06-09_8_20_14_all_42_19</name>
    <dbReference type="NCBI Taxonomy" id="1974541"/>
    <lineage>
        <taxon>Bacteria</taxon>
        <taxon>Candidatus Colwelliibacteriota</taxon>
    </lineage>
</organism>
<reference evidence="3 4" key="1">
    <citation type="submission" date="2017-09" db="EMBL/GenBank/DDBJ databases">
        <title>Depth-based differentiation of microbial function through sediment-hosted aquifers and enrichment of novel symbionts in the deep terrestrial subsurface.</title>
        <authorList>
            <person name="Probst A.J."/>
            <person name="Ladd B."/>
            <person name="Jarett J.K."/>
            <person name="Geller-Mcgrath D.E."/>
            <person name="Sieber C.M."/>
            <person name="Emerson J.B."/>
            <person name="Anantharaman K."/>
            <person name="Thomas B.C."/>
            <person name="Malmstrom R."/>
            <person name="Stieglmeier M."/>
            <person name="Klingl A."/>
            <person name="Woyke T."/>
            <person name="Ryan C.M."/>
            <person name="Banfield J.F."/>
        </authorList>
    </citation>
    <scope>NUCLEOTIDE SEQUENCE [LARGE SCALE GENOMIC DNA]</scope>
    <source>
        <strain evidence="3">CG23_combo_of_CG06-09_8_20_14_all_42_19</strain>
    </source>
</reference>
<protein>
    <recommendedName>
        <fullName evidence="2">Amidohydrolase 3 domain-containing protein</fullName>
    </recommendedName>
</protein>
<sequence length="504" mass="55912">MSLLIKGVQIVDGKGGEPYKADVFVQRNIISAIGDLKHKKTDEIIDGLGSYLTPGFIDIDTDSDHYLHLFTNPAQGDFVAQGVTTIIGGHCGLSLAPLLYGTLESLAGWADTNKVNVNWHTVREFLDSLHKVPLGVNFGTLVGHRTVRDALTRGEYRELTDKEFGVFENIILRAMEDGAFGFSTGLGYVHGQYAREKEIKRLVGVLSKTGGIYATHLRSQTGELMRSVEETVRVANYTEVKTLISHLRPLVGYEEQFESSLEYIKENTPAGRLYFDIYPHDTSIYPIYALLPRWVQLESAEAMLEELRNPDAIARIKKDFALVSGKLGAVQISSAPRNGYLVGRTIEQAAKDSDASIPDTVIAIMNMTNLKATVFLKDINFEILIKALTHERAFIASNGNSPAQGEFLKHERSTNTFPKFLKLVLERKLMTLPQAIKKITHDPARYFDIRDRGTVEEGKIADLVLLGRDDYKIKEIVVGGKLSPALGKDGNYGVVRGEVLSRKS</sequence>
<dbReference type="Proteomes" id="UP000230007">
    <property type="component" value="Unassembled WGS sequence"/>
</dbReference>
<dbReference type="GO" id="GO:0016811">
    <property type="term" value="F:hydrolase activity, acting on carbon-nitrogen (but not peptide) bonds, in linear amides"/>
    <property type="evidence" value="ECO:0007669"/>
    <property type="project" value="InterPro"/>
</dbReference>
<dbReference type="SUPFAM" id="SSF51556">
    <property type="entry name" value="Metallo-dependent hydrolases"/>
    <property type="match status" value="1"/>
</dbReference>
<proteinExistence type="predicted"/>
<keyword evidence="1" id="KW-0378">Hydrolase</keyword>
<dbReference type="Gene3D" id="2.30.40.10">
    <property type="entry name" value="Urease, subunit C, domain 1"/>
    <property type="match status" value="1"/>
</dbReference>